<evidence type="ECO:0000313" key="3">
    <source>
        <dbReference type="EMBL" id="MBB5960340.1"/>
    </source>
</evidence>
<dbReference type="InterPro" id="IPR024520">
    <property type="entry name" value="DUF3558"/>
</dbReference>
<comment type="caution">
    <text evidence="3">The sequence shown here is derived from an EMBL/GenBank/DDBJ whole genome shotgun (WGS) entry which is preliminary data.</text>
</comment>
<dbReference type="RefSeq" id="WP_184698464.1">
    <property type="nucleotide sequence ID" value="NZ_JACHJN010000015.1"/>
</dbReference>
<dbReference type="EMBL" id="JACHJN010000015">
    <property type="protein sequence ID" value="MBB5960340.1"/>
    <property type="molecule type" value="Genomic_DNA"/>
</dbReference>
<evidence type="ECO:0000256" key="2">
    <source>
        <dbReference type="SAM" id="SignalP"/>
    </source>
</evidence>
<accession>A0A841CSU6</accession>
<sequence>MNSRTSLAVLLTALLAVAACGGPVSGDARPASGASTAGSSTSPSPSGSTSASPSGNAGSPVSLEDTDPCTLVTTDEVTDALGALRKEPTKEVIGTARSCVFAPKPATFAVGIRTNVGLSGVQPNGGVIKDIKVGDRAAKELLGATGSCGIYLGVTDSSRVDVVLNATGQDPCPLALRIAELVEPRLP</sequence>
<evidence type="ECO:0000256" key="1">
    <source>
        <dbReference type="SAM" id="MobiDB-lite"/>
    </source>
</evidence>
<feature type="compositionally biased region" description="Low complexity" evidence="1">
    <location>
        <begin position="30"/>
        <end position="60"/>
    </location>
</feature>
<evidence type="ECO:0008006" key="5">
    <source>
        <dbReference type="Google" id="ProtNLM"/>
    </source>
</evidence>
<reference evidence="3 4" key="1">
    <citation type="submission" date="2020-08" db="EMBL/GenBank/DDBJ databases">
        <title>Genomic Encyclopedia of Type Strains, Phase III (KMG-III): the genomes of soil and plant-associated and newly described type strains.</title>
        <authorList>
            <person name="Whitman W."/>
        </authorList>
    </citation>
    <scope>NUCLEOTIDE SEQUENCE [LARGE SCALE GENOMIC DNA]</scope>
    <source>
        <strain evidence="3 4">CECT 8640</strain>
    </source>
</reference>
<dbReference type="Proteomes" id="UP000547510">
    <property type="component" value="Unassembled WGS sequence"/>
</dbReference>
<keyword evidence="2" id="KW-0732">Signal</keyword>
<feature type="signal peptide" evidence="2">
    <location>
        <begin position="1"/>
        <end position="18"/>
    </location>
</feature>
<feature type="chain" id="PRO_5038357554" description="DUF3558 domain-containing protein" evidence="2">
    <location>
        <begin position="19"/>
        <end position="187"/>
    </location>
</feature>
<dbReference type="Pfam" id="PF12079">
    <property type="entry name" value="DUF3558"/>
    <property type="match status" value="1"/>
</dbReference>
<keyword evidence="4" id="KW-1185">Reference proteome</keyword>
<name>A0A841CSU6_9PSEU</name>
<proteinExistence type="predicted"/>
<organism evidence="3 4">
    <name type="scientific">Saccharothrix tamanrassetensis</name>
    <dbReference type="NCBI Taxonomy" id="1051531"/>
    <lineage>
        <taxon>Bacteria</taxon>
        <taxon>Bacillati</taxon>
        <taxon>Actinomycetota</taxon>
        <taxon>Actinomycetes</taxon>
        <taxon>Pseudonocardiales</taxon>
        <taxon>Pseudonocardiaceae</taxon>
        <taxon>Saccharothrix</taxon>
    </lineage>
</organism>
<dbReference type="PROSITE" id="PS51257">
    <property type="entry name" value="PROKAR_LIPOPROTEIN"/>
    <property type="match status" value="1"/>
</dbReference>
<evidence type="ECO:0000313" key="4">
    <source>
        <dbReference type="Proteomes" id="UP000547510"/>
    </source>
</evidence>
<feature type="region of interest" description="Disordered" evidence="1">
    <location>
        <begin position="26"/>
        <end position="67"/>
    </location>
</feature>
<dbReference type="AlphaFoldDB" id="A0A841CSU6"/>
<protein>
    <recommendedName>
        <fullName evidence="5">DUF3558 domain-containing protein</fullName>
    </recommendedName>
</protein>
<gene>
    <name evidence="3" type="ORF">FHS29_006963</name>
</gene>